<evidence type="ECO:0000313" key="3">
    <source>
        <dbReference type="EMBL" id="MBN3312964.1"/>
    </source>
</evidence>
<feature type="non-terminal residue" evidence="3">
    <location>
        <position position="133"/>
    </location>
</feature>
<dbReference type="PANTHER" id="PTHR46486">
    <property type="entry name" value="CCHC-TYPE DOMAIN-CONTAINING PROTEIN"/>
    <property type="match status" value="1"/>
</dbReference>
<dbReference type="GO" id="GO:0003676">
    <property type="term" value="F:nucleic acid binding"/>
    <property type="evidence" value="ECO:0007669"/>
    <property type="project" value="InterPro"/>
</dbReference>
<keyword evidence="1" id="KW-0863">Zinc-finger</keyword>
<dbReference type="Pfam" id="PF23058">
    <property type="entry name" value="RBD_ZCCHC3_2nd"/>
    <property type="match status" value="1"/>
</dbReference>
<dbReference type="InterPro" id="IPR001878">
    <property type="entry name" value="Znf_CCHC"/>
</dbReference>
<dbReference type="Proteomes" id="UP000736164">
    <property type="component" value="Unassembled WGS sequence"/>
</dbReference>
<comment type="caution">
    <text evidence="3">The sequence shown here is derived from an EMBL/GenBank/DDBJ whole genome shotgun (WGS) entry which is preliminary data.</text>
</comment>
<accession>A0A8J7T7A6</accession>
<feature type="domain" description="CCHC-type" evidence="2">
    <location>
        <begin position="117"/>
        <end position="131"/>
    </location>
</feature>
<dbReference type="PANTHER" id="PTHR46486:SF1">
    <property type="entry name" value="CCHC-TYPE DOMAIN-CONTAINING PROTEIN"/>
    <property type="match status" value="1"/>
</dbReference>
<sequence>MTVFVLDPFVSEEDIEGFLGKHVTLYGTGKKERDEEGVWTGKRQYWMSLRQCPKAEEGVFHPPAFFEMGTDGAYLSYPGQPRVCWNCFDLGHCAKQCEIMNCSQCGSRSHRTRDCVRCFVCGERGHFQRNCLR</sequence>
<keyword evidence="4" id="KW-1185">Reference proteome</keyword>
<gene>
    <name evidence="3" type="primary">Zcchc3_32</name>
    <name evidence="3" type="ORF">GTO95_0000081</name>
</gene>
<keyword evidence="1" id="KW-0862">Zinc</keyword>
<evidence type="ECO:0000313" key="4">
    <source>
        <dbReference type="Proteomes" id="UP000736164"/>
    </source>
</evidence>
<dbReference type="PROSITE" id="PS50158">
    <property type="entry name" value="ZF_CCHC"/>
    <property type="match status" value="1"/>
</dbReference>
<dbReference type="SUPFAM" id="SSF57756">
    <property type="entry name" value="Retrovirus zinc finger-like domains"/>
    <property type="match status" value="1"/>
</dbReference>
<dbReference type="AlphaFoldDB" id="A0A8J7T7A6"/>
<proteinExistence type="predicted"/>
<feature type="non-terminal residue" evidence="3">
    <location>
        <position position="1"/>
    </location>
</feature>
<dbReference type="Pfam" id="PF00098">
    <property type="entry name" value="zf-CCHC"/>
    <property type="match status" value="1"/>
</dbReference>
<evidence type="ECO:0000259" key="2">
    <source>
        <dbReference type="PROSITE" id="PS50158"/>
    </source>
</evidence>
<evidence type="ECO:0000256" key="1">
    <source>
        <dbReference type="PROSITE-ProRule" id="PRU00047"/>
    </source>
</evidence>
<reference evidence="3" key="1">
    <citation type="journal article" date="2021" name="Cell">
        <title>Tracing the genetic footprints of vertebrate landing in non-teleost ray-finned fishes.</title>
        <authorList>
            <person name="Bi X."/>
            <person name="Wang K."/>
            <person name="Yang L."/>
            <person name="Pan H."/>
            <person name="Jiang H."/>
            <person name="Wei Q."/>
            <person name="Fang M."/>
            <person name="Yu H."/>
            <person name="Zhu C."/>
            <person name="Cai Y."/>
            <person name="He Y."/>
            <person name="Gan X."/>
            <person name="Zeng H."/>
            <person name="Yu D."/>
            <person name="Zhu Y."/>
            <person name="Jiang H."/>
            <person name="Qiu Q."/>
            <person name="Yang H."/>
            <person name="Zhang Y.E."/>
            <person name="Wang W."/>
            <person name="Zhu M."/>
            <person name="He S."/>
            <person name="Zhang G."/>
        </authorList>
    </citation>
    <scope>NUCLEOTIDE SEQUENCE</scope>
    <source>
        <strain evidence="3">Allg_001</strain>
    </source>
</reference>
<dbReference type="GO" id="GO:0008270">
    <property type="term" value="F:zinc ion binding"/>
    <property type="evidence" value="ECO:0007669"/>
    <property type="project" value="UniProtKB-KW"/>
</dbReference>
<name>A0A8J7T7A6_ATRSP</name>
<organism evidence="3 4">
    <name type="scientific">Atractosteus spatula</name>
    <name type="common">Alligator gar</name>
    <name type="synonym">Lepisosteus spatula</name>
    <dbReference type="NCBI Taxonomy" id="7917"/>
    <lineage>
        <taxon>Eukaryota</taxon>
        <taxon>Metazoa</taxon>
        <taxon>Chordata</taxon>
        <taxon>Craniata</taxon>
        <taxon>Vertebrata</taxon>
        <taxon>Euteleostomi</taxon>
        <taxon>Actinopterygii</taxon>
        <taxon>Neopterygii</taxon>
        <taxon>Holostei</taxon>
        <taxon>Semionotiformes</taxon>
        <taxon>Lepisosteidae</taxon>
        <taxon>Atractosteus</taxon>
    </lineage>
</organism>
<keyword evidence="1" id="KW-0479">Metal-binding</keyword>
<protein>
    <submittedName>
        <fullName evidence="3">ZCHC3 protein</fullName>
    </submittedName>
</protein>
<dbReference type="InterPro" id="IPR036875">
    <property type="entry name" value="Znf_CCHC_sf"/>
</dbReference>
<dbReference type="EMBL" id="JAAWVO010009126">
    <property type="protein sequence ID" value="MBN3312964.1"/>
    <property type="molecule type" value="Genomic_DNA"/>
</dbReference>
<dbReference type="InterPro" id="IPR057811">
    <property type="entry name" value="RBD_ZCCHC3_2nd"/>
</dbReference>
<dbReference type="Gene3D" id="4.10.60.10">
    <property type="entry name" value="Zinc finger, CCHC-type"/>
    <property type="match status" value="1"/>
</dbReference>
<dbReference type="SMART" id="SM00343">
    <property type="entry name" value="ZnF_C2HC"/>
    <property type="match status" value="3"/>
</dbReference>